<feature type="transmembrane region" description="Helical" evidence="1">
    <location>
        <begin position="180"/>
        <end position="197"/>
    </location>
</feature>
<sequence length="323" mass="34359">MIRLIAALALLLAASPALADEMRPVAIQFEQLDETNWRLGWRQPIASAADERGAVPQLPAACALAGPVERDMAPLAVVGRAPVVCTGSVAGQRLGWPAFPGQGEAILRVAPRERPVQVHRLTPEEPYATITARPGAAQVWRSYFAIGVDHILAGWDHLLFVIALVLLVRRPWPVVKAATAFTLAHSLTLAAVTLGFAGIRQDVVEALIALSIVFLAVEIARGARGTLTQRLPWLVAFAFGLLHGFGFAGALREIGLPEGEVPAALVSFNIGVEAGQLLVVTAVLAALALLRRIRPADEPLVLRAAAYPVGIVGAYWLIERIAA</sequence>
<keyword evidence="2" id="KW-0732">Signal</keyword>
<dbReference type="STRING" id="1306953.J121_2857"/>
<dbReference type="InterPro" id="IPR032809">
    <property type="entry name" value="Put_HupE_UreJ"/>
</dbReference>
<accession>A0A0L1KGF8</accession>
<feature type="transmembrane region" description="Helical" evidence="1">
    <location>
        <begin position="263"/>
        <end position="288"/>
    </location>
</feature>
<evidence type="ECO:0000256" key="1">
    <source>
        <dbReference type="SAM" id="Phobius"/>
    </source>
</evidence>
<dbReference type="Proteomes" id="UP000037446">
    <property type="component" value="Unassembled WGS sequence"/>
</dbReference>
<dbReference type="EMBL" id="JYNE01000017">
    <property type="protein sequence ID" value="KNH03078.1"/>
    <property type="molecule type" value="Genomic_DNA"/>
</dbReference>
<proteinExistence type="predicted"/>
<feature type="transmembrane region" description="Helical" evidence="1">
    <location>
        <begin position="232"/>
        <end position="251"/>
    </location>
</feature>
<dbReference type="PATRIC" id="fig|1306953.7.peg.2950"/>
<feature type="chain" id="PRO_5005554446" evidence="2">
    <location>
        <begin position="20"/>
        <end position="323"/>
    </location>
</feature>
<reference evidence="3" key="1">
    <citation type="submission" date="2015-02" db="EMBL/GenBank/DDBJ databases">
        <authorList>
            <person name="Chooi Y.-H."/>
        </authorList>
    </citation>
    <scope>NUCLEOTIDE SEQUENCE [LARGE SCALE GENOMIC DNA]</scope>
    <source>
        <strain evidence="3">LAMA 915</strain>
    </source>
</reference>
<keyword evidence="1" id="KW-1133">Transmembrane helix</keyword>
<keyword evidence="1" id="KW-0472">Membrane</keyword>
<feature type="transmembrane region" description="Helical" evidence="1">
    <location>
        <begin position="203"/>
        <end position="220"/>
    </location>
</feature>
<gene>
    <name evidence="3" type="ORF">J121_2857</name>
</gene>
<comment type="caution">
    <text evidence="3">The sequence shown here is derived from an EMBL/GenBank/DDBJ whole genome shotgun (WGS) entry which is preliminary data.</text>
</comment>
<dbReference type="AlphaFoldDB" id="A0A0L1KGF8"/>
<dbReference type="Pfam" id="PF13795">
    <property type="entry name" value="HupE_UreJ_2"/>
    <property type="match status" value="1"/>
</dbReference>
<feature type="signal peptide" evidence="2">
    <location>
        <begin position="1"/>
        <end position="19"/>
    </location>
</feature>
<evidence type="ECO:0000256" key="2">
    <source>
        <dbReference type="SAM" id="SignalP"/>
    </source>
</evidence>
<name>A0A0L1KGF8_9SPHN</name>
<evidence type="ECO:0000313" key="3">
    <source>
        <dbReference type="EMBL" id="KNH03078.1"/>
    </source>
</evidence>
<keyword evidence="1" id="KW-0812">Transmembrane</keyword>
<evidence type="ECO:0000313" key="4">
    <source>
        <dbReference type="Proteomes" id="UP000037446"/>
    </source>
</evidence>
<protein>
    <submittedName>
        <fullName evidence="3">Membrane protein</fullName>
    </submittedName>
</protein>
<dbReference type="RefSeq" id="WP_050599421.1">
    <property type="nucleotide sequence ID" value="NZ_JYNE01000017.1"/>
</dbReference>
<organism evidence="3 4">
    <name type="scientific">Qipengyuania citrea LAMA 915</name>
    <dbReference type="NCBI Taxonomy" id="1306953"/>
    <lineage>
        <taxon>Bacteria</taxon>
        <taxon>Pseudomonadati</taxon>
        <taxon>Pseudomonadota</taxon>
        <taxon>Alphaproteobacteria</taxon>
        <taxon>Sphingomonadales</taxon>
        <taxon>Erythrobacteraceae</taxon>
        <taxon>Qipengyuania</taxon>
    </lineage>
</organism>
<feature type="transmembrane region" description="Helical" evidence="1">
    <location>
        <begin position="143"/>
        <end position="168"/>
    </location>
</feature>
<feature type="transmembrane region" description="Helical" evidence="1">
    <location>
        <begin position="300"/>
        <end position="318"/>
    </location>
</feature>